<sequence length="175" mass="20163">MDRCDFLFVYNLVQDYLKYVCLDSEPETASNQASQVLRKVASSLQGEVEENLGPYLDKFEICSTEEAGRVFDQVMVNEFTDGNTNWGRILTIFLFGGILAKKLQERGVLFTADTLKQISHFITDYIINTHSKWIVENGGWDNGFVAKFEDKSPWLSLHWMKTKILAAFSFVNQYY</sequence>
<dbReference type="InterPro" id="IPR020717">
    <property type="entry name" value="Bcl2_BH1_motif_CS"/>
</dbReference>
<dbReference type="AlphaFoldDB" id="A0AA97LKT7"/>
<dbReference type="PANTHER" id="PTHR11256:SF10">
    <property type="entry name" value="BCL-2-RELATED PROTEIN A1"/>
    <property type="match status" value="1"/>
</dbReference>
<dbReference type="PANTHER" id="PTHR11256">
    <property type="entry name" value="BCL-2 RELATED"/>
    <property type="match status" value="1"/>
</dbReference>
<dbReference type="PRINTS" id="PR01867">
    <property type="entry name" value="BCL2RLATEDA1"/>
</dbReference>
<dbReference type="PROSITE" id="PS01080">
    <property type="entry name" value="BH1"/>
    <property type="match status" value="1"/>
</dbReference>
<feature type="domain" description="Bcl-2 Bcl-2 homology region 1-3" evidence="3">
    <location>
        <begin position="37"/>
        <end position="140"/>
    </location>
</feature>
<dbReference type="InterPro" id="IPR013282">
    <property type="entry name" value="Bcl2A1"/>
</dbReference>
<evidence type="ECO:0000259" key="3">
    <source>
        <dbReference type="SMART" id="SM00337"/>
    </source>
</evidence>
<dbReference type="Proteomes" id="UP001190640">
    <property type="component" value="Chromosome 18"/>
</dbReference>
<dbReference type="GeneID" id="129345731"/>
<keyword evidence="2" id="KW-0053">Apoptosis</keyword>
<dbReference type="GO" id="GO:0008053">
    <property type="term" value="P:mitochondrial fusion"/>
    <property type="evidence" value="ECO:0007669"/>
    <property type="project" value="TreeGrafter"/>
</dbReference>
<gene>
    <name evidence="5" type="primary">BCL2A1</name>
</gene>
<dbReference type="SUPFAM" id="SSF56854">
    <property type="entry name" value="Bcl-2 inhibitors of programmed cell death"/>
    <property type="match status" value="1"/>
</dbReference>
<dbReference type="GO" id="GO:0001836">
    <property type="term" value="P:release of cytochrome c from mitochondria"/>
    <property type="evidence" value="ECO:0007669"/>
    <property type="project" value="TreeGrafter"/>
</dbReference>
<dbReference type="GO" id="GO:0015267">
    <property type="term" value="F:channel activity"/>
    <property type="evidence" value="ECO:0007669"/>
    <property type="project" value="TreeGrafter"/>
</dbReference>
<evidence type="ECO:0000313" key="5">
    <source>
        <dbReference type="RefSeq" id="XP_054858935.1"/>
    </source>
</evidence>
<dbReference type="CDD" id="cd06845">
    <property type="entry name" value="Bcl-2_like"/>
    <property type="match status" value="1"/>
</dbReference>
<comment type="similarity">
    <text evidence="1">Belongs to the Bcl-2 family.</text>
</comment>
<evidence type="ECO:0000313" key="4">
    <source>
        <dbReference type="Proteomes" id="UP001190640"/>
    </source>
</evidence>
<dbReference type="InterPro" id="IPR002475">
    <property type="entry name" value="Bcl2-like"/>
</dbReference>
<dbReference type="PROSITE" id="PS50062">
    <property type="entry name" value="BCL2_FAMILY"/>
    <property type="match status" value="1"/>
</dbReference>
<reference evidence="5" key="1">
    <citation type="submission" date="2025-08" db="UniProtKB">
        <authorList>
            <consortium name="RefSeq"/>
        </authorList>
    </citation>
    <scope>IDENTIFICATION</scope>
    <source>
        <tissue evidence="5">Blood</tissue>
    </source>
</reference>
<dbReference type="PRINTS" id="PR01862">
    <property type="entry name" value="BCL2FAMILY"/>
</dbReference>
<dbReference type="InterPro" id="IPR026298">
    <property type="entry name" value="Bcl-2_fam"/>
</dbReference>
<dbReference type="RefSeq" id="XP_054858935.1">
    <property type="nucleotide sequence ID" value="XM_055002960.1"/>
</dbReference>
<dbReference type="SMART" id="SM00337">
    <property type="entry name" value="BCL"/>
    <property type="match status" value="1"/>
</dbReference>
<dbReference type="GO" id="GO:0043066">
    <property type="term" value="P:negative regulation of apoptotic process"/>
    <property type="evidence" value="ECO:0007669"/>
    <property type="project" value="InterPro"/>
</dbReference>
<dbReference type="GO" id="GO:0097192">
    <property type="term" value="P:extrinsic apoptotic signaling pathway in absence of ligand"/>
    <property type="evidence" value="ECO:0007669"/>
    <property type="project" value="TreeGrafter"/>
</dbReference>
<evidence type="ECO:0000256" key="1">
    <source>
        <dbReference type="ARBA" id="ARBA00009458"/>
    </source>
</evidence>
<dbReference type="InterPro" id="IPR036834">
    <property type="entry name" value="Bcl-2-like_sf"/>
</dbReference>
<dbReference type="InterPro" id="IPR046371">
    <property type="entry name" value="Bcl-2_BH1-3"/>
</dbReference>
<dbReference type="GO" id="GO:0005741">
    <property type="term" value="C:mitochondrial outer membrane"/>
    <property type="evidence" value="ECO:0007669"/>
    <property type="project" value="TreeGrafter"/>
</dbReference>
<dbReference type="InterPro" id="IPR020726">
    <property type="entry name" value="Bcl2_BH2_motif_CS"/>
</dbReference>
<dbReference type="KEGG" id="emc:129345731"/>
<dbReference type="CTD" id="597"/>
<proteinExistence type="inferred from homology"/>
<dbReference type="GO" id="GO:0008630">
    <property type="term" value="P:intrinsic apoptotic signaling pathway in response to DNA damage"/>
    <property type="evidence" value="ECO:0007669"/>
    <property type="project" value="TreeGrafter"/>
</dbReference>
<dbReference type="Pfam" id="PF00452">
    <property type="entry name" value="Bcl-2"/>
    <property type="match status" value="1"/>
</dbReference>
<dbReference type="GO" id="GO:0051400">
    <property type="term" value="F:BH domain binding"/>
    <property type="evidence" value="ECO:0007669"/>
    <property type="project" value="TreeGrafter"/>
</dbReference>
<dbReference type="Gene3D" id="1.10.437.10">
    <property type="entry name" value="Blc2-like"/>
    <property type="match status" value="1"/>
</dbReference>
<accession>A0AA97LKT7</accession>
<keyword evidence="4" id="KW-1185">Reference proteome</keyword>
<protein>
    <submittedName>
        <fullName evidence="5">Bcl-2-related protein A1</fullName>
    </submittedName>
</protein>
<dbReference type="PROSITE" id="PS01258">
    <property type="entry name" value="BH2"/>
    <property type="match status" value="1"/>
</dbReference>
<name>A0AA97LKT7_EUBMA</name>
<evidence type="ECO:0000256" key="2">
    <source>
        <dbReference type="ARBA" id="ARBA00022703"/>
    </source>
</evidence>
<organism evidence="4 5">
    <name type="scientific">Eublepharis macularius</name>
    <name type="common">Leopard gecko</name>
    <name type="synonym">Cyrtodactylus macularius</name>
    <dbReference type="NCBI Taxonomy" id="481883"/>
    <lineage>
        <taxon>Eukaryota</taxon>
        <taxon>Metazoa</taxon>
        <taxon>Chordata</taxon>
        <taxon>Craniata</taxon>
        <taxon>Vertebrata</taxon>
        <taxon>Euteleostomi</taxon>
        <taxon>Lepidosauria</taxon>
        <taxon>Squamata</taxon>
        <taxon>Bifurcata</taxon>
        <taxon>Gekkota</taxon>
        <taxon>Eublepharidae</taxon>
        <taxon>Eublepharinae</taxon>
        <taxon>Eublepharis</taxon>
    </lineage>
</organism>